<dbReference type="Pfam" id="PF00505">
    <property type="entry name" value="HMG_box"/>
    <property type="match status" value="1"/>
</dbReference>
<comment type="similarity">
    <text evidence="2">Belongs to the SRY family.</text>
</comment>
<feature type="domain" description="HMG box" evidence="14">
    <location>
        <begin position="28"/>
        <end position="96"/>
    </location>
</feature>
<keyword evidence="4" id="KW-0221">Differentiation</keyword>
<dbReference type="GO" id="GO:0007548">
    <property type="term" value="P:sex differentiation"/>
    <property type="evidence" value="ECO:0007669"/>
    <property type="project" value="UniProtKB-KW"/>
</dbReference>
<evidence type="ECO:0000256" key="13">
    <source>
        <dbReference type="SAM" id="MobiDB-lite"/>
    </source>
</evidence>
<protein>
    <recommendedName>
        <fullName evidence="3">Sex-determining region Y protein</fullName>
    </recommendedName>
    <alternativeName>
        <fullName evidence="10">Testis-determining factor</fullName>
    </alternativeName>
</protein>
<evidence type="ECO:0000259" key="14">
    <source>
        <dbReference type="PROSITE" id="PS50118"/>
    </source>
</evidence>
<gene>
    <name evidence="15" type="ORF">B4U79_13392</name>
</gene>
<dbReference type="InterPro" id="IPR009071">
    <property type="entry name" value="HMG_box_dom"/>
</dbReference>
<keyword evidence="6" id="KW-0726">Sexual differentiation</keyword>
<dbReference type="InterPro" id="IPR036910">
    <property type="entry name" value="HMG_box_dom_sf"/>
</dbReference>
<name>A0A3S4R9R0_9ACAR</name>
<keyword evidence="8" id="KW-0010">Activator</keyword>
<dbReference type="STRING" id="1965070.A0A3S4R9R0"/>
<evidence type="ECO:0000313" key="16">
    <source>
        <dbReference type="Proteomes" id="UP000285301"/>
    </source>
</evidence>
<comment type="subcellular location">
    <subcellularLocation>
        <location evidence="1">Nucleus speckle</location>
    </subcellularLocation>
</comment>
<reference evidence="15 16" key="1">
    <citation type="journal article" date="2018" name="Gigascience">
        <title>Genomes of trombidid mites reveal novel predicted allergens and laterally-transferred genes associated with secondary metabolism.</title>
        <authorList>
            <person name="Dong X."/>
            <person name="Chaisiri K."/>
            <person name="Xia D."/>
            <person name="Armstrong S.D."/>
            <person name="Fang Y."/>
            <person name="Donnelly M.J."/>
            <person name="Kadowaki T."/>
            <person name="McGarry J.W."/>
            <person name="Darby A.C."/>
            <person name="Makepeace B.L."/>
        </authorList>
    </citation>
    <scope>NUCLEOTIDE SEQUENCE [LARGE SCALE GENOMIC DNA]</scope>
    <source>
        <strain evidence="15">UoL-WK</strain>
    </source>
</reference>
<dbReference type="SUPFAM" id="SSF47095">
    <property type="entry name" value="HMG-box"/>
    <property type="match status" value="1"/>
</dbReference>
<keyword evidence="7 12" id="KW-0238">DNA-binding</keyword>
<dbReference type="CDD" id="cd01389">
    <property type="entry name" value="HMG-box_ROX1-like"/>
    <property type="match status" value="1"/>
</dbReference>
<dbReference type="Proteomes" id="UP000285301">
    <property type="component" value="Unassembled WGS sequence"/>
</dbReference>
<feature type="DNA-binding region" description="HMG box" evidence="12">
    <location>
        <begin position="28"/>
        <end position="96"/>
    </location>
</feature>
<evidence type="ECO:0000256" key="11">
    <source>
        <dbReference type="ARBA" id="ARBA00045821"/>
    </source>
</evidence>
<keyword evidence="12" id="KW-0539">Nucleus</keyword>
<dbReference type="GO" id="GO:0030154">
    <property type="term" value="P:cell differentiation"/>
    <property type="evidence" value="ECO:0007669"/>
    <property type="project" value="UniProtKB-KW"/>
</dbReference>
<dbReference type="PANTHER" id="PTHR10270:SF161">
    <property type="entry name" value="SEX-DETERMINING REGION Y PROTEIN"/>
    <property type="match status" value="1"/>
</dbReference>
<dbReference type="PANTHER" id="PTHR10270">
    <property type="entry name" value="SOX TRANSCRIPTION FACTOR"/>
    <property type="match status" value="1"/>
</dbReference>
<comment type="function">
    <text evidence="11">Transcriptional regulator that controls a genetic switch in male development. It is necessary and sufficient for initiating male sex determination by directing the development of supporting cell precursors (pre-Sertoli cells) as Sertoli rather than granulosa cells. Involved in different aspects of gene regulation including promoter activation or repression. Binds to the DNA consensus sequence 5'-[AT]AACAA[AT]-3'. SRY HMG box recognizes DNA by partial intercalation in the minor groove and promotes DNA bending. Also involved in pre-mRNA splicing. In male adult brain involved in the maintenance of motor functions of dopaminergic neurons.</text>
</comment>
<evidence type="ECO:0000313" key="15">
    <source>
        <dbReference type="EMBL" id="RWS13428.1"/>
    </source>
</evidence>
<evidence type="ECO:0000256" key="12">
    <source>
        <dbReference type="PROSITE-ProRule" id="PRU00267"/>
    </source>
</evidence>
<keyword evidence="5" id="KW-0112">Calmodulin-binding</keyword>
<comment type="caution">
    <text evidence="15">The sequence shown here is derived from an EMBL/GenBank/DDBJ whole genome shotgun (WGS) entry which is preliminary data.</text>
</comment>
<accession>A0A3S4R9R0</accession>
<dbReference type="InterPro" id="IPR050140">
    <property type="entry name" value="SRY-related_HMG-box_TF-like"/>
</dbReference>
<evidence type="ECO:0000256" key="6">
    <source>
        <dbReference type="ARBA" id="ARBA00022928"/>
    </source>
</evidence>
<proteinExistence type="inferred from homology"/>
<dbReference type="GO" id="GO:0000978">
    <property type="term" value="F:RNA polymerase II cis-regulatory region sequence-specific DNA binding"/>
    <property type="evidence" value="ECO:0007669"/>
    <property type="project" value="TreeGrafter"/>
</dbReference>
<evidence type="ECO:0000256" key="2">
    <source>
        <dbReference type="ARBA" id="ARBA00005998"/>
    </source>
</evidence>
<sequence length="352" mass="40149">MSGDSCLKENYSLQIEIPADKAVEDKRIPRPPNAFMIFGQQHRRILAQKYPEYNNKQISKILGSEWRNMTVEKKSYFHKLAEEAYENHMKKYPGLCDSISIVRLLVHFSHLGICQGKIYFDYSLIFKLYSSDMEQLIDDSSGVRMHNQILPQNAQQMIEKGQLIPVYCHHTLYPLQQQEQATQTMVAYSIASIQPFVRSKPLFTMANKNEETALRHCYGDIGFEETPAAPSIYHVSHKDPSLGMKDDSEQFNALKMINNELKQRSNQDFSDLMSNYLPPMDNPAICITPVSSNKEFLTPKADSTDDANGSNESPKNRLLSNKNPKVIVKREPLEDDSNSFILSTVIDVLSAD</sequence>
<dbReference type="PROSITE" id="PS50118">
    <property type="entry name" value="HMG_BOX_2"/>
    <property type="match status" value="1"/>
</dbReference>
<evidence type="ECO:0000256" key="10">
    <source>
        <dbReference type="ARBA" id="ARBA00032498"/>
    </source>
</evidence>
<dbReference type="SMART" id="SM00398">
    <property type="entry name" value="HMG"/>
    <property type="match status" value="1"/>
</dbReference>
<dbReference type="GO" id="GO:0000122">
    <property type="term" value="P:negative regulation of transcription by RNA polymerase II"/>
    <property type="evidence" value="ECO:0007669"/>
    <property type="project" value="TreeGrafter"/>
</dbReference>
<feature type="region of interest" description="Disordered" evidence="13">
    <location>
        <begin position="297"/>
        <end position="323"/>
    </location>
</feature>
<feature type="compositionally biased region" description="Polar residues" evidence="13">
    <location>
        <begin position="306"/>
        <end position="323"/>
    </location>
</feature>
<keyword evidence="9" id="KW-0804">Transcription</keyword>
<evidence type="ECO:0000256" key="5">
    <source>
        <dbReference type="ARBA" id="ARBA00022860"/>
    </source>
</evidence>
<evidence type="ECO:0000256" key="7">
    <source>
        <dbReference type="ARBA" id="ARBA00023125"/>
    </source>
</evidence>
<dbReference type="EMBL" id="NCKU01000994">
    <property type="protein sequence ID" value="RWS13428.1"/>
    <property type="molecule type" value="Genomic_DNA"/>
</dbReference>
<dbReference type="Gene3D" id="1.10.30.10">
    <property type="entry name" value="High mobility group box domain"/>
    <property type="match status" value="1"/>
</dbReference>
<organism evidence="15 16">
    <name type="scientific">Dinothrombium tinctorium</name>
    <dbReference type="NCBI Taxonomy" id="1965070"/>
    <lineage>
        <taxon>Eukaryota</taxon>
        <taxon>Metazoa</taxon>
        <taxon>Ecdysozoa</taxon>
        <taxon>Arthropoda</taxon>
        <taxon>Chelicerata</taxon>
        <taxon>Arachnida</taxon>
        <taxon>Acari</taxon>
        <taxon>Acariformes</taxon>
        <taxon>Trombidiformes</taxon>
        <taxon>Prostigmata</taxon>
        <taxon>Anystina</taxon>
        <taxon>Parasitengona</taxon>
        <taxon>Trombidioidea</taxon>
        <taxon>Trombidiidae</taxon>
        <taxon>Dinothrombium</taxon>
    </lineage>
</organism>
<keyword evidence="16" id="KW-1185">Reference proteome</keyword>
<dbReference type="GO" id="GO:0016607">
    <property type="term" value="C:nuclear speck"/>
    <property type="evidence" value="ECO:0007669"/>
    <property type="project" value="UniProtKB-SubCell"/>
</dbReference>
<dbReference type="GO" id="GO:0001228">
    <property type="term" value="F:DNA-binding transcription activator activity, RNA polymerase II-specific"/>
    <property type="evidence" value="ECO:0007669"/>
    <property type="project" value="TreeGrafter"/>
</dbReference>
<evidence type="ECO:0000256" key="3">
    <source>
        <dbReference type="ARBA" id="ARBA00019052"/>
    </source>
</evidence>
<evidence type="ECO:0000256" key="1">
    <source>
        <dbReference type="ARBA" id="ARBA00004324"/>
    </source>
</evidence>
<dbReference type="OrthoDB" id="8808691at2759"/>
<evidence type="ECO:0000256" key="4">
    <source>
        <dbReference type="ARBA" id="ARBA00022782"/>
    </source>
</evidence>
<evidence type="ECO:0000256" key="9">
    <source>
        <dbReference type="ARBA" id="ARBA00023163"/>
    </source>
</evidence>
<evidence type="ECO:0000256" key="8">
    <source>
        <dbReference type="ARBA" id="ARBA00023159"/>
    </source>
</evidence>
<dbReference type="AlphaFoldDB" id="A0A3S4R9R0"/>
<dbReference type="GO" id="GO:0005516">
    <property type="term" value="F:calmodulin binding"/>
    <property type="evidence" value="ECO:0007669"/>
    <property type="project" value="UniProtKB-KW"/>
</dbReference>